<dbReference type="OrthoDB" id="117616at2157"/>
<evidence type="ECO:0000256" key="1">
    <source>
        <dbReference type="ARBA" id="ARBA00022737"/>
    </source>
</evidence>
<proteinExistence type="predicted"/>
<feature type="transmembrane region" description="Helical" evidence="3">
    <location>
        <begin position="6"/>
        <end position="26"/>
    </location>
</feature>
<dbReference type="PANTHER" id="PTHR44943">
    <property type="entry name" value="CELLULOSE SYNTHASE OPERON PROTEIN C"/>
    <property type="match status" value="1"/>
</dbReference>
<dbReference type="Gene3D" id="1.25.40.10">
    <property type="entry name" value="Tetratricopeptide repeat domain"/>
    <property type="match status" value="1"/>
</dbReference>
<dbReference type="Proteomes" id="UP000001941">
    <property type="component" value="Chromosome"/>
</dbReference>
<reference evidence="5" key="1">
    <citation type="journal article" date="2016" name="Stand. Genomic Sci.">
        <title>Complete genome sequence of Methanospirillum hungatei type strain JF1.</title>
        <authorList>
            <person name="Gunsalus R.P."/>
            <person name="Cook L.E."/>
            <person name="Crable B."/>
            <person name="Rohlin L."/>
            <person name="McDonald E."/>
            <person name="Mouttaki H."/>
            <person name="Sieber J.R."/>
            <person name="Poweleit N."/>
            <person name="Zhou H."/>
            <person name="Lapidus A.L."/>
            <person name="Daligault H.E."/>
            <person name="Land M."/>
            <person name="Gilna P."/>
            <person name="Ivanova N."/>
            <person name="Kyrpides N."/>
            <person name="Culley D.E."/>
            <person name="McInerney M.J."/>
        </authorList>
    </citation>
    <scope>NUCLEOTIDE SEQUENCE [LARGE SCALE GENOMIC DNA]</scope>
    <source>
        <strain evidence="5">ATCC 27890 / DSM 864 / NBRC 100397 / JF-1</strain>
    </source>
</reference>
<organism evidence="4 5">
    <name type="scientific">Methanospirillum hungatei JF-1 (strain ATCC 27890 / DSM 864 / NBRC 100397 / JF-1)</name>
    <dbReference type="NCBI Taxonomy" id="323259"/>
    <lineage>
        <taxon>Archaea</taxon>
        <taxon>Methanobacteriati</taxon>
        <taxon>Methanobacteriota</taxon>
        <taxon>Stenosarchaea group</taxon>
        <taxon>Methanomicrobia</taxon>
        <taxon>Methanomicrobiales</taxon>
        <taxon>Methanospirillaceae</taxon>
        <taxon>Methanospirillum</taxon>
    </lineage>
</organism>
<keyword evidence="3" id="KW-0472">Membrane</keyword>
<dbReference type="GeneID" id="3924960"/>
<name>Q2FMU8_METHJ</name>
<dbReference type="EMBL" id="CP000254">
    <property type="protein sequence ID" value="ABD40574.1"/>
    <property type="molecule type" value="Genomic_DNA"/>
</dbReference>
<dbReference type="RefSeq" id="WP_011447853.1">
    <property type="nucleotide sequence ID" value="NC_007796.1"/>
</dbReference>
<dbReference type="eggNOG" id="arCOG03032">
    <property type="taxonomic scope" value="Archaea"/>
</dbReference>
<dbReference type="AlphaFoldDB" id="Q2FMU8"/>
<dbReference type="STRING" id="323259.Mhun_0822"/>
<accession>Q2FMU8</accession>
<dbReference type="PANTHER" id="PTHR44943:SF4">
    <property type="entry name" value="TPR REPEAT-CONTAINING PROTEIN MJ0798"/>
    <property type="match status" value="1"/>
</dbReference>
<dbReference type="Pfam" id="PF13432">
    <property type="entry name" value="TPR_16"/>
    <property type="match status" value="1"/>
</dbReference>
<dbReference type="SUPFAM" id="SSF48452">
    <property type="entry name" value="TPR-like"/>
    <property type="match status" value="1"/>
</dbReference>
<evidence type="ECO:0000313" key="5">
    <source>
        <dbReference type="Proteomes" id="UP000001941"/>
    </source>
</evidence>
<dbReference type="InterPro" id="IPR011990">
    <property type="entry name" value="TPR-like_helical_dom_sf"/>
</dbReference>
<keyword evidence="1" id="KW-0677">Repeat</keyword>
<keyword evidence="3" id="KW-0812">Transmembrane</keyword>
<keyword evidence="3" id="KW-1133">Transmembrane helix</keyword>
<evidence type="ECO:0000256" key="2">
    <source>
        <dbReference type="ARBA" id="ARBA00022803"/>
    </source>
</evidence>
<gene>
    <name evidence="4" type="ordered locus">Mhun_0822</name>
</gene>
<dbReference type="InterPro" id="IPR051685">
    <property type="entry name" value="Ycf3/AcsC/BcsC/TPR_MFPF"/>
</dbReference>
<dbReference type="KEGG" id="mhu:Mhun_0822"/>
<sequence length="266" mass="30620">MRLITIPIIILVVFIIFAVITPVLLLEGIENILPADVRQNTADIRQNIAHLLIDVSSLLGRYDTCIDLYDYLIYRYPDVAEYYGKKAIYLHRIGKLEDTLTALDGAIARDPENIDYLLRKARITKALYRNDESNQTYHQIDQITPKTAINFAYAGDAALDQSRYIQALERYTNSLALNPLDSLIWEKRGDVIFALLTIPTAGLSADERLRNQDLYTEGIQSYENAMRLKPDRVHEIKIKMNKRSDIFVPKSIAELESRYTQYRYLG</sequence>
<keyword evidence="5" id="KW-1185">Reference proteome</keyword>
<dbReference type="HOGENOM" id="CLU_1044317_0_0_2"/>
<evidence type="ECO:0000256" key="3">
    <source>
        <dbReference type="SAM" id="Phobius"/>
    </source>
</evidence>
<protein>
    <submittedName>
        <fullName evidence="4">Uncharacterized protein</fullName>
    </submittedName>
</protein>
<keyword evidence="2" id="KW-0802">TPR repeat</keyword>
<evidence type="ECO:0000313" key="4">
    <source>
        <dbReference type="EMBL" id="ABD40574.1"/>
    </source>
</evidence>
<dbReference type="InParanoid" id="Q2FMU8"/>
<dbReference type="EnsemblBacteria" id="ABD40574">
    <property type="protein sequence ID" value="ABD40574"/>
    <property type="gene ID" value="Mhun_0822"/>
</dbReference>